<dbReference type="EMBL" id="QWIJ01001504">
    <property type="protein sequence ID" value="RMX74539.1"/>
    <property type="molecule type" value="Genomic_DNA"/>
</dbReference>
<evidence type="ECO:0000313" key="11">
    <source>
        <dbReference type="Proteomes" id="UP000276864"/>
    </source>
</evidence>
<dbReference type="Gene3D" id="3.90.1590.10">
    <property type="entry name" value="glutathione-dependent formaldehyde- activating enzyme (gfa)"/>
    <property type="match status" value="1"/>
</dbReference>
<dbReference type="SUPFAM" id="SSF51316">
    <property type="entry name" value="Mss4-like"/>
    <property type="match status" value="1"/>
</dbReference>
<dbReference type="AlphaFoldDB" id="A0A3M6W7S8"/>
<comment type="caution">
    <text evidence="6">The sequence shown here is derived from an EMBL/GenBank/DDBJ whole genome shotgun (WGS) entry which is preliminary data.</text>
</comment>
<evidence type="ECO:0000259" key="5">
    <source>
        <dbReference type="PROSITE" id="PS51891"/>
    </source>
</evidence>
<feature type="domain" description="CENP-V/GFA" evidence="5">
    <location>
        <begin position="4"/>
        <end position="113"/>
    </location>
</feature>
<evidence type="ECO:0000313" key="10">
    <source>
        <dbReference type="Proteomes" id="UP000271337"/>
    </source>
</evidence>
<dbReference type="GO" id="GO:0046872">
    <property type="term" value="F:metal ion binding"/>
    <property type="evidence" value="ECO:0007669"/>
    <property type="project" value="UniProtKB-KW"/>
</dbReference>
<gene>
    <name evidence="9" type="ORF">D0866_03005</name>
    <name evidence="8" type="ORF">D0867_01273</name>
    <name evidence="7" type="ORF">D0868_02191</name>
    <name evidence="6" type="ORF">D0869_12492</name>
</gene>
<name>A0A3M6W7S8_HORWE</name>
<dbReference type="PANTHER" id="PTHR33337">
    <property type="entry name" value="GFA DOMAIN-CONTAINING PROTEIN"/>
    <property type="match status" value="1"/>
</dbReference>
<dbReference type="Proteomes" id="UP000271337">
    <property type="component" value="Unassembled WGS sequence"/>
</dbReference>
<evidence type="ECO:0000313" key="8">
    <source>
        <dbReference type="EMBL" id="RMY24608.1"/>
    </source>
</evidence>
<dbReference type="EMBL" id="QWIL01000074">
    <property type="protein sequence ID" value="RMY24608.1"/>
    <property type="molecule type" value="Genomic_DNA"/>
</dbReference>
<comment type="similarity">
    <text evidence="1">Belongs to the Gfa family.</text>
</comment>
<dbReference type="EMBL" id="QWIM01000208">
    <property type="protein sequence ID" value="RMY37840.1"/>
    <property type="molecule type" value="Genomic_DNA"/>
</dbReference>
<dbReference type="InterPro" id="IPR011057">
    <property type="entry name" value="Mss4-like_sf"/>
</dbReference>
<dbReference type="InterPro" id="IPR006913">
    <property type="entry name" value="CENP-V/GFA"/>
</dbReference>
<reference evidence="10 11" key="1">
    <citation type="journal article" date="2018" name="BMC Genomics">
        <title>Genomic evidence for intraspecific hybridization in a clonal and extremely halotolerant yeast.</title>
        <authorList>
            <person name="Gostincar C."/>
            <person name="Stajich J.E."/>
            <person name="Zupancic J."/>
            <person name="Zalar P."/>
            <person name="Gunde-Cimerman N."/>
        </authorList>
    </citation>
    <scope>NUCLEOTIDE SEQUENCE [LARGE SCALE GENOMIC DNA]</scope>
    <source>
        <strain evidence="9 11">EXF-6651</strain>
        <strain evidence="7 13">EXF-6654</strain>
        <strain evidence="6 12">EXF-6656</strain>
        <strain evidence="8 10">EXF-6669</strain>
    </source>
</reference>
<protein>
    <recommendedName>
        <fullName evidence="5">CENP-V/GFA domain-containing protein</fullName>
    </recommendedName>
</protein>
<evidence type="ECO:0000256" key="3">
    <source>
        <dbReference type="ARBA" id="ARBA00022833"/>
    </source>
</evidence>
<keyword evidence="4" id="KW-0456">Lyase</keyword>
<evidence type="ECO:0000256" key="4">
    <source>
        <dbReference type="ARBA" id="ARBA00023239"/>
    </source>
</evidence>
<accession>A0A3M6W7S8</accession>
<dbReference type="GO" id="GO:0016846">
    <property type="term" value="F:carbon-sulfur lyase activity"/>
    <property type="evidence" value="ECO:0007669"/>
    <property type="project" value="InterPro"/>
</dbReference>
<dbReference type="EMBL" id="QWIK01000109">
    <property type="protein sequence ID" value="RMY13129.1"/>
    <property type="molecule type" value="Genomic_DNA"/>
</dbReference>
<evidence type="ECO:0000256" key="1">
    <source>
        <dbReference type="ARBA" id="ARBA00005495"/>
    </source>
</evidence>
<dbReference type="Proteomes" id="UP000281245">
    <property type="component" value="Unassembled WGS sequence"/>
</dbReference>
<organism evidence="6 12">
    <name type="scientific">Hortaea werneckii</name>
    <name type="common">Black yeast</name>
    <name type="synonym">Cladosporium werneckii</name>
    <dbReference type="NCBI Taxonomy" id="91943"/>
    <lineage>
        <taxon>Eukaryota</taxon>
        <taxon>Fungi</taxon>
        <taxon>Dikarya</taxon>
        <taxon>Ascomycota</taxon>
        <taxon>Pezizomycotina</taxon>
        <taxon>Dothideomycetes</taxon>
        <taxon>Dothideomycetidae</taxon>
        <taxon>Mycosphaerellales</taxon>
        <taxon>Teratosphaeriaceae</taxon>
        <taxon>Hortaea</taxon>
    </lineage>
</organism>
<evidence type="ECO:0000313" key="12">
    <source>
        <dbReference type="Proteomes" id="UP000281245"/>
    </source>
</evidence>
<dbReference type="PROSITE" id="PS51891">
    <property type="entry name" value="CENP_V_GFA"/>
    <property type="match status" value="1"/>
</dbReference>
<dbReference type="Pfam" id="PF04828">
    <property type="entry name" value="GFA"/>
    <property type="match status" value="1"/>
</dbReference>
<evidence type="ECO:0000256" key="2">
    <source>
        <dbReference type="ARBA" id="ARBA00022723"/>
    </source>
</evidence>
<proteinExistence type="inferred from homology"/>
<dbReference type="Proteomes" id="UP000282582">
    <property type="component" value="Unassembled WGS sequence"/>
</dbReference>
<dbReference type="PANTHER" id="PTHR33337:SF30">
    <property type="entry name" value="DUF636 DOMAIN PROTEIN (AFU_ORTHOLOGUE AFUA_1G03180)"/>
    <property type="match status" value="1"/>
</dbReference>
<evidence type="ECO:0000313" key="6">
    <source>
        <dbReference type="EMBL" id="RMX74539.1"/>
    </source>
</evidence>
<sequence length="141" mass="15823">MTDRTATCLCGKCHIKLDKITQTALCHCMTCRKRTGSAFAMIATIPNEAFHLERGTPQSESTHTGSGNIHFCADCRCTLWAEFNIMPTAKFVRAGLIDGEDMFDLAEMKPSFEVFTKRRPHWWCAVEGAAQMEEGFKLPKT</sequence>
<keyword evidence="2" id="KW-0479">Metal-binding</keyword>
<evidence type="ECO:0000313" key="13">
    <source>
        <dbReference type="Proteomes" id="UP000282582"/>
    </source>
</evidence>
<evidence type="ECO:0000313" key="7">
    <source>
        <dbReference type="EMBL" id="RMY13129.1"/>
    </source>
</evidence>
<dbReference type="OrthoDB" id="406544at2759"/>
<dbReference type="Proteomes" id="UP000276864">
    <property type="component" value="Unassembled WGS sequence"/>
</dbReference>
<keyword evidence="3" id="KW-0862">Zinc</keyword>
<evidence type="ECO:0000313" key="9">
    <source>
        <dbReference type="EMBL" id="RMY37840.1"/>
    </source>
</evidence>